<organism evidence="2 3">
    <name type="scientific">Aquimarina amphilecti</name>
    <dbReference type="NCBI Taxonomy" id="1038014"/>
    <lineage>
        <taxon>Bacteria</taxon>
        <taxon>Pseudomonadati</taxon>
        <taxon>Bacteroidota</taxon>
        <taxon>Flavobacteriia</taxon>
        <taxon>Flavobacteriales</taxon>
        <taxon>Flavobacteriaceae</taxon>
        <taxon>Aquimarina</taxon>
    </lineage>
</organism>
<feature type="domain" description="DinB-like" evidence="1">
    <location>
        <begin position="9"/>
        <end position="143"/>
    </location>
</feature>
<dbReference type="InterPro" id="IPR024775">
    <property type="entry name" value="DinB-like"/>
</dbReference>
<dbReference type="RefSeq" id="WP_091406166.1">
    <property type="nucleotide sequence ID" value="NZ_FOAB01000002.1"/>
</dbReference>
<reference evidence="2 3" key="1">
    <citation type="submission" date="2016-10" db="EMBL/GenBank/DDBJ databases">
        <authorList>
            <person name="de Groot N.N."/>
        </authorList>
    </citation>
    <scope>NUCLEOTIDE SEQUENCE [LARGE SCALE GENOMIC DNA]</scope>
    <source>
        <strain evidence="2 3">DSM 25232</strain>
    </source>
</reference>
<dbReference type="InterPro" id="IPR034660">
    <property type="entry name" value="DinB/YfiT-like"/>
</dbReference>
<dbReference type="AlphaFoldDB" id="A0A1H7JCW2"/>
<dbReference type="OrthoDB" id="4295522at2"/>
<dbReference type="Proteomes" id="UP000198521">
    <property type="component" value="Unassembled WGS sequence"/>
</dbReference>
<dbReference type="EMBL" id="FOAB01000002">
    <property type="protein sequence ID" value="SEK71155.1"/>
    <property type="molecule type" value="Genomic_DNA"/>
</dbReference>
<name>A0A1H7JCW2_AQUAM</name>
<dbReference type="Pfam" id="PF12867">
    <property type="entry name" value="DinB_2"/>
    <property type="match status" value="1"/>
</dbReference>
<proteinExistence type="predicted"/>
<sequence length="151" mass="17250">MKDQLEITRTNRRLLAKIMDSFSLEDLNKVPEGFNNNLIWNIAHVVVTQQLLVYKLSGLPMMIGDDMVVKYRKGTKAEGFASKEDVEQVKELLFTTIDQAEKDIDSSVFEEYQEYPTSTGFVLRSVKDAISFNNFHEGIHLGYVLALKKSL</sequence>
<dbReference type="Gene3D" id="1.20.120.450">
    <property type="entry name" value="dinb family like domain"/>
    <property type="match status" value="1"/>
</dbReference>
<protein>
    <submittedName>
        <fullName evidence="2">DinB superfamily protein</fullName>
    </submittedName>
</protein>
<gene>
    <name evidence="2" type="ORF">SAMN04487910_0925</name>
</gene>
<dbReference type="STRING" id="1038014.SAMN04487910_0925"/>
<keyword evidence="3" id="KW-1185">Reference proteome</keyword>
<accession>A0A1H7JCW2</accession>
<evidence type="ECO:0000313" key="2">
    <source>
        <dbReference type="EMBL" id="SEK71155.1"/>
    </source>
</evidence>
<evidence type="ECO:0000313" key="3">
    <source>
        <dbReference type="Proteomes" id="UP000198521"/>
    </source>
</evidence>
<dbReference type="SUPFAM" id="SSF109854">
    <property type="entry name" value="DinB/YfiT-like putative metalloenzymes"/>
    <property type="match status" value="1"/>
</dbReference>
<evidence type="ECO:0000259" key="1">
    <source>
        <dbReference type="Pfam" id="PF12867"/>
    </source>
</evidence>